<dbReference type="GO" id="GO:0000911">
    <property type="term" value="P:cytokinesis by cell plate formation"/>
    <property type="evidence" value="ECO:0007669"/>
    <property type="project" value="TreeGrafter"/>
</dbReference>
<dbReference type="InterPro" id="IPR044709">
    <property type="entry name" value="TAN1"/>
</dbReference>
<evidence type="ECO:0000313" key="3">
    <source>
        <dbReference type="EMBL" id="KAG0502824.1"/>
    </source>
</evidence>
<dbReference type="Proteomes" id="UP000636800">
    <property type="component" value="Chromosome 1"/>
</dbReference>
<proteinExistence type="predicted"/>
<sequence length="347" mass="38816">MVAKNPSIHGRMPSPVNPILVRETVQKVDKCMARLLELQFTLNGGAKVISGVKLSPRSTKGYLRTSLRCKQESLRLKNEGAQIFPTTTIQANVDAEEWQRMSLSANLLGQTMAEILQASKFVHRPRTRINKEPNTPEACHRSRGPLPFENTEMKVRRTKEKQRSLASEFGSPILRKARSRISFKATSPPNRREQRNSRDVKASVTVSHVSPRARPWAKKTVLFPNPLFLSTSPSSSHQMKFYKTGSPIIARTSQRTPHKFIIKSPPTNMGSQFKSKKAVPAVAVSPIKSKGSASNPRRYSFSPSKMANKLVSPLKARLSLPKGVRGLNRVMNRRSISGDVKMSFRPK</sequence>
<feature type="region of interest" description="Disordered" evidence="1">
    <location>
        <begin position="184"/>
        <end position="206"/>
    </location>
</feature>
<dbReference type="PANTHER" id="PTHR35728">
    <property type="entry name" value="MICROTUBULE-BINDING PROTEIN TANGLED-RELATED"/>
    <property type="match status" value="1"/>
</dbReference>
<protein>
    <recommendedName>
        <fullName evidence="6">Microtubule-binding protein TANGLED</fullName>
    </recommendedName>
</protein>
<comment type="caution">
    <text evidence="2">The sequence shown here is derived from an EMBL/GenBank/DDBJ whole genome shotgun (WGS) entry which is preliminary data.</text>
</comment>
<dbReference type="Proteomes" id="UP000639772">
    <property type="component" value="Chromosome 1"/>
</dbReference>
<evidence type="ECO:0000313" key="4">
    <source>
        <dbReference type="Proteomes" id="UP000636800"/>
    </source>
</evidence>
<gene>
    <name evidence="3" type="ORF">HPP92_002896</name>
    <name evidence="2" type="ORF">HPP92_003277</name>
</gene>
<evidence type="ECO:0008006" key="6">
    <source>
        <dbReference type="Google" id="ProtNLM"/>
    </source>
</evidence>
<dbReference type="GO" id="GO:0009574">
    <property type="term" value="C:preprophase band"/>
    <property type="evidence" value="ECO:0007669"/>
    <property type="project" value="TreeGrafter"/>
</dbReference>
<feature type="compositionally biased region" description="Basic and acidic residues" evidence="1">
    <location>
        <begin position="190"/>
        <end position="201"/>
    </location>
</feature>
<dbReference type="GO" id="GO:0008017">
    <property type="term" value="F:microtubule binding"/>
    <property type="evidence" value="ECO:0007669"/>
    <property type="project" value="InterPro"/>
</dbReference>
<dbReference type="GO" id="GO:0005875">
    <property type="term" value="C:microtubule associated complex"/>
    <property type="evidence" value="ECO:0007669"/>
    <property type="project" value="TreeGrafter"/>
</dbReference>
<dbReference type="GO" id="GO:2000694">
    <property type="term" value="P:regulation of phragmoplast microtubule organization"/>
    <property type="evidence" value="ECO:0007669"/>
    <property type="project" value="InterPro"/>
</dbReference>
<dbReference type="EMBL" id="JADCNL010000001">
    <property type="protein sequence ID" value="KAG0498586.1"/>
    <property type="molecule type" value="Genomic_DNA"/>
</dbReference>
<keyword evidence="4" id="KW-1185">Reference proteome</keyword>
<organism evidence="2 4">
    <name type="scientific">Vanilla planifolia</name>
    <name type="common">Vanilla</name>
    <dbReference type="NCBI Taxonomy" id="51239"/>
    <lineage>
        <taxon>Eukaryota</taxon>
        <taxon>Viridiplantae</taxon>
        <taxon>Streptophyta</taxon>
        <taxon>Embryophyta</taxon>
        <taxon>Tracheophyta</taxon>
        <taxon>Spermatophyta</taxon>
        <taxon>Magnoliopsida</taxon>
        <taxon>Liliopsida</taxon>
        <taxon>Asparagales</taxon>
        <taxon>Orchidaceae</taxon>
        <taxon>Vanilloideae</taxon>
        <taxon>Vanilleae</taxon>
        <taxon>Vanilla</taxon>
    </lineage>
</organism>
<dbReference type="AlphaFoldDB" id="A0A835S1Y9"/>
<dbReference type="EMBL" id="JADCNM010000001">
    <property type="protein sequence ID" value="KAG0502824.1"/>
    <property type="molecule type" value="Genomic_DNA"/>
</dbReference>
<evidence type="ECO:0000313" key="5">
    <source>
        <dbReference type="Proteomes" id="UP000639772"/>
    </source>
</evidence>
<name>A0A835S1Y9_VANPL</name>
<dbReference type="PANTHER" id="PTHR35728:SF1">
    <property type="entry name" value="MICROTUBULE-BINDING PROTEIN TANGLED-RELATED"/>
    <property type="match status" value="1"/>
</dbReference>
<accession>A0A835S1Y9</accession>
<evidence type="ECO:0000313" key="2">
    <source>
        <dbReference type="EMBL" id="KAG0498586.1"/>
    </source>
</evidence>
<dbReference type="OrthoDB" id="1939732at2759"/>
<evidence type="ECO:0000256" key="1">
    <source>
        <dbReference type="SAM" id="MobiDB-lite"/>
    </source>
</evidence>
<reference evidence="4 5" key="1">
    <citation type="journal article" date="2020" name="Nat. Food">
        <title>A phased Vanilla planifolia genome enables genetic improvement of flavour and production.</title>
        <authorList>
            <person name="Hasing T."/>
            <person name="Tang H."/>
            <person name="Brym M."/>
            <person name="Khazi F."/>
            <person name="Huang T."/>
            <person name="Chambers A.H."/>
        </authorList>
    </citation>
    <scope>NUCLEOTIDE SEQUENCE [LARGE SCALE GENOMIC DNA]</scope>
    <source>
        <tissue evidence="2">Leaf</tissue>
    </source>
</reference>